<protein>
    <submittedName>
        <fullName evidence="1">Uncharacterized protein</fullName>
    </submittedName>
</protein>
<comment type="caution">
    <text evidence="1">The sequence shown here is derived from an EMBL/GenBank/DDBJ whole genome shotgun (WGS) entry which is preliminary data.</text>
</comment>
<keyword evidence="2" id="KW-1185">Reference proteome</keyword>
<accession>A0A2P7NS15</accession>
<gene>
    <name evidence="1" type="ORF">C7H79_14360</name>
</gene>
<evidence type="ECO:0000313" key="2">
    <source>
        <dbReference type="Proteomes" id="UP000241912"/>
    </source>
</evidence>
<name>A0A2P7NS15_9PROT</name>
<sequence>MQSPSKQNWSAPFTRAAGILLTSIYCIELLTHSKIKALAAEPLKNVFETADTREGQAKNAIYASFQVN</sequence>
<dbReference type="Proteomes" id="UP000241912">
    <property type="component" value="Unassembled WGS sequence"/>
</dbReference>
<reference evidence="1 2" key="1">
    <citation type="submission" date="2018-03" db="EMBL/GenBank/DDBJ databases">
        <title>Draft genome of Nitrosomonas supralitoralis APG5.</title>
        <authorList>
            <person name="Urakawa H."/>
            <person name="Lopez J.V."/>
        </authorList>
    </citation>
    <scope>NUCLEOTIDE SEQUENCE [LARGE SCALE GENOMIC DNA]</scope>
    <source>
        <strain evidence="1 2">APG5</strain>
    </source>
</reference>
<evidence type="ECO:0000313" key="1">
    <source>
        <dbReference type="EMBL" id="PSJ16257.1"/>
    </source>
</evidence>
<dbReference type="AlphaFoldDB" id="A0A2P7NS15"/>
<proteinExistence type="predicted"/>
<dbReference type="EMBL" id="PXXU01000059">
    <property type="protein sequence ID" value="PSJ16257.1"/>
    <property type="molecule type" value="Genomic_DNA"/>
</dbReference>
<organism evidence="1 2">
    <name type="scientific">Nitrosomonas supralitoralis</name>
    <dbReference type="NCBI Taxonomy" id="2116706"/>
    <lineage>
        <taxon>Bacteria</taxon>
        <taxon>Pseudomonadati</taxon>
        <taxon>Pseudomonadota</taxon>
        <taxon>Betaproteobacteria</taxon>
        <taxon>Nitrosomonadales</taxon>
        <taxon>Nitrosomonadaceae</taxon>
        <taxon>Nitrosomonas</taxon>
    </lineage>
</organism>